<name>A0A2K8NVY1_9MOLU</name>
<dbReference type="KEGG" id="eml:EMELA_v1c04150"/>
<gene>
    <name evidence="1" type="ORF">EMELA_v1c04150</name>
</gene>
<protein>
    <submittedName>
        <fullName evidence="1">Uncharacterized protein</fullName>
    </submittedName>
</protein>
<keyword evidence="2" id="KW-1185">Reference proteome</keyword>
<dbReference type="EMBL" id="CP024964">
    <property type="protein sequence ID" value="ATZ17969.1"/>
    <property type="molecule type" value="Genomic_DNA"/>
</dbReference>
<dbReference type="Proteomes" id="UP000231896">
    <property type="component" value="Chromosome"/>
</dbReference>
<organism evidence="1 2">
    <name type="scientific">Mesoplasma melaleucae</name>
    <dbReference type="NCBI Taxonomy" id="81459"/>
    <lineage>
        <taxon>Bacteria</taxon>
        <taxon>Bacillati</taxon>
        <taxon>Mycoplasmatota</taxon>
        <taxon>Mollicutes</taxon>
        <taxon>Entomoplasmatales</taxon>
        <taxon>Entomoplasmataceae</taxon>
        <taxon>Mesoplasma</taxon>
    </lineage>
</organism>
<dbReference type="AlphaFoldDB" id="A0A2K8NVY1"/>
<accession>A0A2K8NVY1</accession>
<evidence type="ECO:0000313" key="2">
    <source>
        <dbReference type="Proteomes" id="UP000231896"/>
    </source>
</evidence>
<proteinExistence type="predicted"/>
<evidence type="ECO:0000313" key="1">
    <source>
        <dbReference type="EMBL" id="ATZ17969.1"/>
    </source>
</evidence>
<reference evidence="1 2" key="1">
    <citation type="submission" date="2017-11" db="EMBL/GenBank/DDBJ databases">
        <title>Genome sequence of Entomoplasma melaleucae M1 (ATCC 49191).</title>
        <authorList>
            <person name="Lo W.-S."/>
            <person name="Gasparich G.E."/>
            <person name="Kuo C.-H."/>
        </authorList>
    </citation>
    <scope>NUCLEOTIDE SEQUENCE [LARGE SCALE GENOMIC DNA]</scope>
    <source>
        <strain evidence="1 2">M1</strain>
    </source>
</reference>
<sequence length="71" mass="8174">MRNELVKLNVTNISALTLKEIKTDVSFKKFLKDTFLITTSIGKNNLKFIIDDLKFIIDQIGEKQKIIILCC</sequence>